<protein>
    <submittedName>
        <fullName evidence="2">Uncharacterized protein</fullName>
    </submittedName>
</protein>
<evidence type="ECO:0000256" key="1">
    <source>
        <dbReference type="SAM" id="MobiDB-lite"/>
    </source>
</evidence>
<evidence type="ECO:0000313" key="3">
    <source>
        <dbReference type="Proteomes" id="UP000237003"/>
    </source>
</evidence>
<proteinExistence type="predicted"/>
<reference evidence="2 3" key="1">
    <citation type="submission" date="2018-01" db="EMBL/GenBank/DDBJ databases">
        <title>Complete genome sequences of 14 Citrobacter spp. isolated from plant in Canada.</title>
        <authorList>
            <person name="Bhandare S.G."/>
            <person name="Colavecchio A."/>
            <person name="Jeukens J."/>
            <person name="Emond-Rheault J.-G."/>
            <person name="Freschi L."/>
            <person name="Hamel J."/>
            <person name="Kukavica-Ibrulj I."/>
            <person name="Levesque R."/>
            <person name="Goodridge L."/>
        </authorList>
    </citation>
    <scope>NUCLEOTIDE SEQUENCE [LARGE SCALE GENOMIC DNA]</scope>
    <source>
        <strain evidence="2 3">S1285</strain>
    </source>
</reference>
<gene>
    <name evidence="2" type="ORF">C3430_03015</name>
</gene>
<evidence type="ECO:0000313" key="2">
    <source>
        <dbReference type="EMBL" id="POU68064.1"/>
    </source>
</evidence>
<feature type="region of interest" description="Disordered" evidence="1">
    <location>
        <begin position="244"/>
        <end position="291"/>
    </location>
</feature>
<name>A0A2S4S2H3_CITAM</name>
<accession>A0A2S4S2H3</accession>
<dbReference type="AlphaFoldDB" id="A0A2S4S2H3"/>
<feature type="compositionally biased region" description="Polar residues" evidence="1">
    <location>
        <begin position="567"/>
        <end position="585"/>
    </location>
</feature>
<organism evidence="2 3">
    <name type="scientific">Citrobacter amalonaticus</name>
    <dbReference type="NCBI Taxonomy" id="35703"/>
    <lineage>
        <taxon>Bacteria</taxon>
        <taxon>Pseudomonadati</taxon>
        <taxon>Pseudomonadota</taxon>
        <taxon>Gammaproteobacteria</taxon>
        <taxon>Enterobacterales</taxon>
        <taxon>Enterobacteriaceae</taxon>
        <taxon>Citrobacter</taxon>
    </lineage>
</organism>
<dbReference type="EMBL" id="PQLX01000001">
    <property type="protein sequence ID" value="POU68064.1"/>
    <property type="molecule type" value="Genomic_DNA"/>
</dbReference>
<feature type="region of interest" description="Disordered" evidence="1">
    <location>
        <begin position="567"/>
        <end position="620"/>
    </location>
</feature>
<sequence>MRAAAENISSLGKEGLDFLKIVTVHVNSTLNFPNYLREILSQVGKPAADTPDAPVPPGNNALPPVRPENIDIPADPVMPPDNTNGPFPPAGTAPIINLSNIGNPIVHVDLGDKLEQVADKFADKLADKFANQPGGRFEQIIKDANNVYHIYNDYHFNIHTCQHAQGSSAQPHNVQILIMGAGHARTDSGSGLPPEGGLPRPVPEMAGVTVSRPGDNANIVNVTDVVNIRDVDGAGDIVNITDIDDRADVSEPPANLLPSGATDEPDGARGPSSVVHPEAAEEPGNPASPHTVATDNAHNGNNINIYANTNNVRNSTVVSGSSVNEAEESTDGNITIGSNNGPAGVTVTDSLQPLFARSTSLDNRLQFSERIGSHNAQTPAGLQAIPVSTRPVPPVDTFIAKQERSGGPVTLSQRGLLRPNRVGSDSASFTRQAAQLTRTTGTPANPKSQLAPVLPETSELPLSDNAEETKTFISTASIMLNQRNRELEFNNAVARRQQKRGVNALPEESQSENLVKTSVVREVEINTSSVNALSESAISGVVRDRIATSDDRTRDTQAVRNEQTVVNNAISSASGKEETGPQSVSDVRRTRPYSPYLDENGHPKSPVTLTVDGLHRRVPR</sequence>
<dbReference type="Proteomes" id="UP000237003">
    <property type="component" value="Unassembled WGS sequence"/>
</dbReference>
<comment type="caution">
    <text evidence="2">The sequence shown here is derived from an EMBL/GenBank/DDBJ whole genome shotgun (WGS) entry which is preliminary data.</text>
</comment>